<feature type="transmembrane region" description="Helical" evidence="8">
    <location>
        <begin position="329"/>
        <end position="347"/>
    </location>
</feature>
<feature type="transmembrane region" description="Helical" evidence="8">
    <location>
        <begin position="437"/>
        <end position="461"/>
    </location>
</feature>
<keyword evidence="7" id="KW-0012">Acyltransferase</keyword>
<reference evidence="9" key="1">
    <citation type="submission" date="2020-10" db="EMBL/GenBank/DDBJ databases">
        <authorList>
            <person name="Gilroy R."/>
        </authorList>
    </citation>
    <scope>NUCLEOTIDE SEQUENCE</scope>
    <source>
        <strain evidence="9">ChiSjej2B20-13462</strain>
    </source>
</reference>
<keyword evidence="4 8" id="KW-0812">Transmembrane</keyword>
<keyword evidence="6 7" id="KW-0472">Membrane</keyword>
<evidence type="ECO:0000256" key="3">
    <source>
        <dbReference type="ARBA" id="ARBA00022475"/>
    </source>
</evidence>
<dbReference type="PIRSF" id="PIRSF500217">
    <property type="entry name" value="AlgI"/>
    <property type="match status" value="1"/>
</dbReference>
<dbReference type="AlphaFoldDB" id="A0A9D0Z6D9"/>
<comment type="caution">
    <text evidence="9">The sequence shown here is derived from an EMBL/GenBank/DDBJ whole genome shotgun (WGS) entry which is preliminary data.</text>
</comment>
<dbReference type="EMBL" id="DVFN01000094">
    <property type="protein sequence ID" value="HIQ69974.1"/>
    <property type="molecule type" value="Genomic_DNA"/>
</dbReference>
<comment type="similarity">
    <text evidence="2 7">Belongs to the membrane-bound acyltransferase family.</text>
</comment>
<keyword evidence="7" id="KW-0808">Transferase</keyword>
<evidence type="ECO:0000313" key="9">
    <source>
        <dbReference type="EMBL" id="HIQ69974.1"/>
    </source>
</evidence>
<evidence type="ECO:0000256" key="8">
    <source>
        <dbReference type="SAM" id="Phobius"/>
    </source>
</evidence>
<dbReference type="PANTHER" id="PTHR13285">
    <property type="entry name" value="ACYLTRANSFERASE"/>
    <property type="match status" value="1"/>
</dbReference>
<evidence type="ECO:0000256" key="5">
    <source>
        <dbReference type="ARBA" id="ARBA00022989"/>
    </source>
</evidence>
<evidence type="ECO:0000313" key="10">
    <source>
        <dbReference type="Proteomes" id="UP000886874"/>
    </source>
</evidence>
<organism evidence="9 10">
    <name type="scientific">Candidatus Avoscillospira stercorigallinarum</name>
    <dbReference type="NCBI Taxonomy" id="2840708"/>
    <lineage>
        <taxon>Bacteria</taxon>
        <taxon>Bacillati</taxon>
        <taxon>Bacillota</taxon>
        <taxon>Clostridia</taxon>
        <taxon>Eubacteriales</taxon>
        <taxon>Oscillospiraceae</taxon>
        <taxon>Oscillospiraceae incertae sedis</taxon>
        <taxon>Candidatus Avoscillospira</taxon>
    </lineage>
</organism>
<dbReference type="InterPro" id="IPR024194">
    <property type="entry name" value="Ac/AlaTfrase_AlgI/DltB"/>
</dbReference>
<dbReference type="GO" id="GO:0016746">
    <property type="term" value="F:acyltransferase activity"/>
    <property type="evidence" value="ECO:0007669"/>
    <property type="project" value="UniProtKB-KW"/>
</dbReference>
<name>A0A9D0Z6D9_9FIRM</name>
<evidence type="ECO:0000256" key="2">
    <source>
        <dbReference type="ARBA" id="ARBA00010323"/>
    </source>
</evidence>
<accession>A0A9D0Z6D9</accession>
<feature type="transmembrane region" description="Helical" evidence="8">
    <location>
        <begin position="48"/>
        <end position="68"/>
    </location>
</feature>
<evidence type="ECO:0000256" key="1">
    <source>
        <dbReference type="ARBA" id="ARBA00004651"/>
    </source>
</evidence>
<gene>
    <name evidence="9" type="ORF">IAA67_06570</name>
</gene>
<evidence type="ECO:0000256" key="7">
    <source>
        <dbReference type="PIRNR" id="PIRNR016636"/>
    </source>
</evidence>
<feature type="transmembrane region" description="Helical" evidence="8">
    <location>
        <begin position="390"/>
        <end position="408"/>
    </location>
</feature>
<reference evidence="9" key="2">
    <citation type="journal article" date="2021" name="PeerJ">
        <title>Extensive microbial diversity within the chicken gut microbiome revealed by metagenomics and culture.</title>
        <authorList>
            <person name="Gilroy R."/>
            <person name="Ravi A."/>
            <person name="Getino M."/>
            <person name="Pursley I."/>
            <person name="Horton D.L."/>
            <person name="Alikhan N.F."/>
            <person name="Baker D."/>
            <person name="Gharbi K."/>
            <person name="Hall N."/>
            <person name="Watson M."/>
            <person name="Adriaenssens E.M."/>
            <person name="Foster-Nyarko E."/>
            <person name="Jarju S."/>
            <person name="Secka A."/>
            <person name="Antonio M."/>
            <person name="Oren A."/>
            <person name="Chaudhuri R.R."/>
            <person name="La Ragione R."/>
            <person name="Hildebrand F."/>
            <person name="Pallen M.J."/>
        </authorList>
    </citation>
    <scope>NUCLEOTIDE SEQUENCE</scope>
    <source>
        <strain evidence="9">ChiSjej2B20-13462</strain>
    </source>
</reference>
<dbReference type="GO" id="GO:0042121">
    <property type="term" value="P:alginic acid biosynthetic process"/>
    <property type="evidence" value="ECO:0007669"/>
    <property type="project" value="InterPro"/>
</dbReference>
<protein>
    <submittedName>
        <fullName evidence="9">MBOAT family protein</fullName>
    </submittedName>
</protein>
<dbReference type="InterPro" id="IPR051085">
    <property type="entry name" value="MB_O-acyltransferase"/>
</dbReference>
<sequence>MAFTSLTFVLLVLATVTLYYLLPRRFQWLLLLAASMVFYLSGGGRTVIWLLAVAAVTWGCGLALQRLNDQRKGADKARQNQLKAAKKRVAALGAVLCFGLLYAMKYWNFTLELLPTPVAARLPRWDFLMPLGLSFFTFQAVGYVVDVYRGKAAQNNPVKYLLFVSFFPQMIQGPIGRYDALAPQLLAPKELSWQNLQYGIQLAMWGYFKKLVIADRAAVLVDTVIRDNCPYGGAVIAVGIFFYCVQLYCDFSGGIDIARGVAQMLGITMAENFRRPLFATSLADYWRRWHISLGQWMRDYLFYPLSLSKPFGRLGKWARRHIGGLGGKIFATSLATFIIYLVIGVWHGSSLKYIVYGLWNGTIITSSLLLERRFQSWKDALHIDGGSLGWRIVMTVRTCFLVFLGRYLTRAPRLLTAGSLLVATFTRPVFSQLTDGTLLSLGLTGGDFLLLGLAAAVLVTVEFYQERGGHVRETLARQRPLVQWLAIVVPLLVIVAFGVFRTGYISSAFIYGQF</sequence>
<feature type="transmembrane region" description="Helical" evidence="8">
    <location>
        <begin position="6"/>
        <end position="21"/>
    </location>
</feature>
<dbReference type="PIRSF" id="PIRSF016636">
    <property type="entry name" value="AlgI_DltB"/>
    <property type="match status" value="1"/>
</dbReference>
<proteinExistence type="inferred from homology"/>
<evidence type="ECO:0000256" key="6">
    <source>
        <dbReference type="ARBA" id="ARBA00023136"/>
    </source>
</evidence>
<dbReference type="InterPro" id="IPR028362">
    <property type="entry name" value="AlgI"/>
</dbReference>
<feature type="transmembrane region" description="Helical" evidence="8">
    <location>
        <begin position="481"/>
        <end position="500"/>
    </location>
</feature>
<dbReference type="GO" id="GO:0005886">
    <property type="term" value="C:plasma membrane"/>
    <property type="evidence" value="ECO:0007669"/>
    <property type="project" value="UniProtKB-SubCell"/>
</dbReference>
<feature type="transmembrane region" description="Helical" evidence="8">
    <location>
        <begin position="127"/>
        <end position="145"/>
    </location>
</feature>
<feature type="transmembrane region" description="Helical" evidence="8">
    <location>
        <begin position="89"/>
        <end position="107"/>
    </location>
</feature>
<keyword evidence="3 7" id="KW-1003">Cell membrane</keyword>
<dbReference type="InterPro" id="IPR004299">
    <property type="entry name" value="MBOAT_fam"/>
</dbReference>
<comment type="subcellular location">
    <subcellularLocation>
        <location evidence="1">Cell membrane</location>
        <topology evidence="1">Multi-pass membrane protein</topology>
    </subcellularLocation>
</comment>
<dbReference type="Proteomes" id="UP000886874">
    <property type="component" value="Unassembled WGS sequence"/>
</dbReference>
<dbReference type="Pfam" id="PF03062">
    <property type="entry name" value="MBOAT"/>
    <property type="match status" value="1"/>
</dbReference>
<feature type="transmembrane region" description="Helical" evidence="8">
    <location>
        <begin position="353"/>
        <end position="370"/>
    </location>
</feature>
<keyword evidence="5 8" id="KW-1133">Transmembrane helix</keyword>
<dbReference type="PANTHER" id="PTHR13285:SF18">
    <property type="entry name" value="PROTEIN-CYSTEINE N-PALMITOYLTRANSFERASE RASP"/>
    <property type="match status" value="1"/>
</dbReference>
<evidence type="ECO:0000256" key="4">
    <source>
        <dbReference type="ARBA" id="ARBA00022692"/>
    </source>
</evidence>